<reference evidence="1 2" key="1">
    <citation type="journal article" date="2014" name="Arch. Microbiol.">
        <title>Arthrobacter enclensis sp. nov., isolated from sediment sample.</title>
        <authorList>
            <person name="Dastager S.G."/>
            <person name="Liu Q."/>
            <person name="Tang S.K."/>
            <person name="Krishnamurthi S."/>
            <person name="Lee J.C."/>
            <person name="Li W.J."/>
        </authorList>
    </citation>
    <scope>NUCLEOTIDE SEQUENCE [LARGE SCALE GENOMIC DNA]</scope>
    <source>
        <strain evidence="1 2">NIO-1008</strain>
    </source>
</reference>
<keyword evidence="2" id="KW-1185">Reference proteome</keyword>
<accession>A0A0V8I6I7</accession>
<name>A0A0V8I6I7_9MICC</name>
<gene>
    <name evidence="1" type="ORF">AS031_17625</name>
</gene>
<dbReference type="RefSeq" id="WP_058269469.1">
    <property type="nucleotide sequence ID" value="NZ_FMAZ01000009.1"/>
</dbReference>
<dbReference type="OrthoDB" id="5194749at2"/>
<organism evidence="1 2">
    <name type="scientific">Pseudarthrobacter enclensis</name>
    <dbReference type="NCBI Taxonomy" id="993070"/>
    <lineage>
        <taxon>Bacteria</taxon>
        <taxon>Bacillati</taxon>
        <taxon>Actinomycetota</taxon>
        <taxon>Actinomycetes</taxon>
        <taxon>Micrococcales</taxon>
        <taxon>Micrococcaceae</taxon>
        <taxon>Pseudarthrobacter</taxon>
    </lineage>
</organism>
<proteinExistence type="predicted"/>
<dbReference type="AlphaFoldDB" id="A0A0V8I6I7"/>
<dbReference type="Proteomes" id="UP000053199">
    <property type="component" value="Unassembled WGS sequence"/>
</dbReference>
<evidence type="ECO:0000313" key="2">
    <source>
        <dbReference type="Proteomes" id="UP000053199"/>
    </source>
</evidence>
<evidence type="ECO:0000313" key="1">
    <source>
        <dbReference type="EMBL" id="KSU70414.1"/>
    </source>
</evidence>
<sequence length="192" mass="21380">MFGRFKKRSSSVVVVTLNARLQPLDRAALEDAFEAAMKQRGQEIRVVGGGIQMAANGEISECDIEIEFDGPSDARAEAISETLTSMLAPKGSSLHLLDLDRRIPFGAHEGLALYLNGTDLADEVYRDCDSNYVYAECSRLLEGLGIVSSHWQGPHETALYMYGWDFKAMQERLTPFLQEYPLCQQCRVVQIA</sequence>
<dbReference type="EMBL" id="LNQM01000010">
    <property type="protein sequence ID" value="KSU70414.1"/>
    <property type="molecule type" value="Genomic_DNA"/>
</dbReference>
<protein>
    <submittedName>
        <fullName evidence="1">Uncharacterized protein</fullName>
    </submittedName>
</protein>
<comment type="caution">
    <text evidence="1">The sequence shown here is derived from an EMBL/GenBank/DDBJ whole genome shotgun (WGS) entry which is preliminary data.</text>
</comment>